<organism evidence="4 5">
    <name type="scientific">Candidatus Anaerostipes avistercoris</name>
    <dbReference type="NCBI Taxonomy" id="2838462"/>
    <lineage>
        <taxon>Bacteria</taxon>
        <taxon>Bacillati</taxon>
        <taxon>Bacillota</taxon>
        <taxon>Clostridia</taxon>
        <taxon>Lachnospirales</taxon>
        <taxon>Lachnospiraceae</taxon>
        <taxon>Anaerostipes</taxon>
    </lineage>
</organism>
<comment type="caution">
    <text evidence="4">The sequence shown here is derived from an EMBL/GenBank/DDBJ whole genome shotgun (WGS) entry which is preliminary data.</text>
</comment>
<dbReference type="InterPro" id="IPR007336">
    <property type="entry name" value="YihI"/>
</dbReference>
<keyword evidence="1" id="KW-0343">GTPase activation</keyword>
<evidence type="ECO:0000256" key="1">
    <source>
        <dbReference type="ARBA" id="ARBA00022468"/>
    </source>
</evidence>
<reference evidence="4" key="2">
    <citation type="submission" date="2021-04" db="EMBL/GenBank/DDBJ databases">
        <authorList>
            <person name="Gilroy R."/>
        </authorList>
    </citation>
    <scope>NUCLEOTIDE SEQUENCE</scope>
    <source>
        <strain evidence="4">ChiSjej3B21-8574</strain>
    </source>
</reference>
<evidence type="ECO:0000313" key="4">
    <source>
        <dbReference type="EMBL" id="HJC49061.1"/>
    </source>
</evidence>
<evidence type="ECO:0000256" key="2">
    <source>
        <dbReference type="ARBA" id="ARBA00022517"/>
    </source>
</evidence>
<feature type="region of interest" description="Disordered" evidence="3">
    <location>
        <begin position="1"/>
        <end position="40"/>
    </location>
</feature>
<dbReference type="GO" id="GO:0005096">
    <property type="term" value="F:GTPase activator activity"/>
    <property type="evidence" value="ECO:0007669"/>
    <property type="project" value="UniProtKB-KW"/>
</dbReference>
<keyword evidence="2" id="KW-0690">Ribosome biogenesis</keyword>
<dbReference type="GO" id="GO:0042254">
    <property type="term" value="P:ribosome biogenesis"/>
    <property type="evidence" value="ECO:0007669"/>
    <property type="project" value="UniProtKB-KW"/>
</dbReference>
<feature type="compositionally biased region" description="Basic and acidic residues" evidence="3">
    <location>
        <begin position="15"/>
        <end position="30"/>
    </location>
</feature>
<protein>
    <submittedName>
        <fullName evidence="4">GTPase-activating protein</fullName>
    </submittedName>
</protein>
<dbReference type="EMBL" id="DWWD01000005">
    <property type="protein sequence ID" value="HJC49061.1"/>
    <property type="molecule type" value="Genomic_DNA"/>
</dbReference>
<dbReference type="Pfam" id="PF04220">
    <property type="entry name" value="YihI"/>
    <property type="match status" value="1"/>
</dbReference>
<evidence type="ECO:0000256" key="3">
    <source>
        <dbReference type="SAM" id="MobiDB-lite"/>
    </source>
</evidence>
<sequence length="63" mass="7380">MGLLTRKTDTNPYSRDIDELLDRMDEEKESNTAAEGSYEESLKKIEERIKELGILDEEDEEEE</sequence>
<name>A0A9D2PFF4_9FIRM</name>
<evidence type="ECO:0000313" key="5">
    <source>
        <dbReference type="Proteomes" id="UP000823904"/>
    </source>
</evidence>
<reference evidence="4" key="1">
    <citation type="journal article" date="2021" name="PeerJ">
        <title>Extensive microbial diversity within the chicken gut microbiome revealed by metagenomics and culture.</title>
        <authorList>
            <person name="Gilroy R."/>
            <person name="Ravi A."/>
            <person name="Getino M."/>
            <person name="Pursley I."/>
            <person name="Horton D.L."/>
            <person name="Alikhan N.F."/>
            <person name="Baker D."/>
            <person name="Gharbi K."/>
            <person name="Hall N."/>
            <person name="Watson M."/>
            <person name="Adriaenssens E.M."/>
            <person name="Foster-Nyarko E."/>
            <person name="Jarju S."/>
            <person name="Secka A."/>
            <person name="Antonio M."/>
            <person name="Oren A."/>
            <person name="Chaudhuri R.R."/>
            <person name="La Ragione R."/>
            <person name="Hildebrand F."/>
            <person name="Pallen M.J."/>
        </authorList>
    </citation>
    <scope>NUCLEOTIDE SEQUENCE</scope>
    <source>
        <strain evidence="4">ChiSjej3B21-8574</strain>
    </source>
</reference>
<proteinExistence type="predicted"/>
<gene>
    <name evidence="4" type="ORF">H9754_00520</name>
</gene>
<accession>A0A9D2PFF4</accession>
<dbReference type="AlphaFoldDB" id="A0A9D2PFF4"/>
<dbReference type="Proteomes" id="UP000823904">
    <property type="component" value="Unassembled WGS sequence"/>
</dbReference>